<name>A0AAD5J6C3_ACENE</name>
<reference evidence="9" key="2">
    <citation type="submission" date="2023-02" db="EMBL/GenBank/DDBJ databases">
        <authorList>
            <person name="Swenson N.G."/>
            <person name="Wegrzyn J.L."/>
            <person name="Mcevoy S.L."/>
        </authorList>
    </citation>
    <scope>NUCLEOTIDE SEQUENCE</scope>
    <source>
        <strain evidence="9">91603</strain>
        <tissue evidence="9">Leaf</tissue>
    </source>
</reference>
<dbReference type="CDD" id="cd10017">
    <property type="entry name" value="B3_DNA"/>
    <property type="match status" value="1"/>
</dbReference>
<dbReference type="Gene3D" id="2.40.330.10">
    <property type="entry name" value="DNA-binding pseudobarrel domain"/>
    <property type="match status" value="1"/>
</dbReference>
<evidence type="ECO:0000256" key="7">
    <source>
        <dbReference type="SAM" id="MobiDB-lite"/>
    </source>
</evidence>
<evidence type="ECO:0000259" key="8">
    <source>
        <dbReference type="Pfam" id="PF07887"/>
    </source>
</evidence>
<keyword evidence="2" id="KW-0805">Transcription regulation</keyword>
<feature type="domain" description="Calmodulin binding protein-like N-terminal" evidence="8">
    <location>
        <begin position="110"/>
        <end position="256"/>
    </location>
</feature>
<dbReference type="InterPro" id="IPR012416">
    <property type="entry name" value="CBP60"/>
</dbReference>
<evidence type="ECO:0000256" key="4">
    <source>
        <dbReference type="ARBA" id="ARBA00023163"/>
    </source>
</evidence>
<dbReference type="GO" id="GO:0080142">
    <property type="term" value="P:regulation of salicylic acid biosynthetic process"/>
    <property type="evidence" value="ECO:0007669"/>
    <property type="project" value="TreeGrafter"/>
</dbReference>
<feature type="compositionally biased region" description="Polar residues" evidence="7">
    <location>
        <begin position="394"/>
        <end position="428"/>
    </location>
</feature>
<comment type="caution">
    <text evidence="9">The sequence shown here is derived from an EMBL/GenBank/DDBJ whole genome shotgun (WGS) entry which is preliminary data.</text>
</comment>
<evidence type="ECO:0000313" key="10">
    <source>
        <dbReference type="Proteomes" id="UP001064489"/>
    </source>
</evidence>
<dbReference type="GO" id="GO:0005516">
    <property type="term" value="F:calmodulin binding"/>
    <property type="evidence" value="ECO:0007669"/>
    <property type="project" value="InterPro"/>
</dbReference>
<evidence type="ECO:0000256" key="6">
    <source>
        <dbReference type="SAM" id="Coils"/>
    </source>
</evidence>
<evidence type="ECO:0000313" key="9">
    <source>
        <dbReference type="EMBL" id="KAI9186172.1"/>
    </source>
</evidence>
<dbReference type="SUPFAM" id="SSF101936">
    <property type="entry name" value="DNA-binding pseudobarrel domain"/>
    <property type="match status" value="1"/>
</dbReference>
<keyword evidence="6" id="KW-0175">Coiled coil</keyword>
<evidence type="ECO:0000256" key="2">
    <source>
        <dbReference type="ARBA" id="ARBA00023015"/>
    </source>
</evidence>
<dbReference type="PANTHER" id="PTHR31713">
    <property type="entry name" value="OS02G0177800 PROTEIN"/>
    <property type="match status" value="1"/>
</dbReference>
<feature type="coiled-coil region" evidence="6">
    <location>
        <begin position="14"/>
        <end position="79"/>
    </location>
</feature>
<dbReference type="Proteomes" id="UP001064489">
    <property type="component" value="Chromosome 3"/>
</dbReference>
<sequence length="709" mass="80000">MNRQMQELNADMIREMNREVIREMIRQMQELKADMIREMNRGMNRQMQELKADMIREINREMNQEMQELKADMIRDMQRMVRSSSAEGNVNASSRCSLDHQFKKSEERELRLLFANQLPDKIFTRDKIRDERDESIQIKLIDTISRETVELDPLSSIEIKIVVLDGDFGSDGNENWTEQEFNAKIVQQRKTGPLVKGKQNIRLRKGVGVIDDLSFFDNSSWNACGKFRLGARVLQRSSMGQARIKEAISQAFAVRDYRGKRSQKLVLPSLDNDVSPLRKIKKNAKCHTNNNIHTVRDFKKMHRTDLNEQIERLEACSDSDWEVIVQDASFVVDDKKLNASSNPILSQTTDPSLHYEFTAPYQGSAGMQNYRNYASSSHHKGGFSTAEEIVSNLASQPQDTSTGYPVNAQGVQSNSNFHPPTNGVSGRDSSQSNYSQSNYNPIMTESSQINNGPHPYFPAAQHASNAVDDSYSPSQLEADAYNSPTTGPLPHGYPVPQQGLAGMQTDCNLASTSQYVSALLQENVPNFTSQLPVMSTHSLNNDFGDPTSLFSNLMTEYSPNDDGLLEQTMASHNFVSSKILTMSDIRLKPTLPAQIVNHMSPFMNGSHFLDLKAADILGKEWSLCFYTRPNGNKKCPVFTTGWHQYVEAKNVRIGDRLIFSGRQVAAADGKLPEMQYTIRVTRPRPDPVTFNGEPVTLDVDLDVEYHALL</sequence>
<reference evidence="9" key="1">
    <citation type="journal article" date="2022" name="Plant J.">
        <title>Strategies of tolerance reflected in two North American maple genomes.</title>
        <authorList>
            <person name="McEvoy S.L."/>
            <person name="Sezen U.U."/>
            <person name="Trouern-Trend A."/>
            <person name="McMahon S.M."/>
            <person name="Schaberg P.G."/>
            <person name="Yang J."/>
            <person name="Wegrzyn J.L."/>
            <person name="Swenson N.G."/>
        </authorList>
    </citation>
    <scope>NUCLEOTIDE SEQUENCE</scope>
    <source>
        <strain evidence="9">91603</strain>
    </source>
</reference>
<keyword evidence="10" id="KW-1185">Reference proteome</keyword>
<comment type="subcellular location">
    <subcellularLocation>
        <location evidence="1">Nucleus</location>
    </subcellularLocation>
</comment>
<dbReference type="InterPro" id="IPR046831">
    <property type="entry name" value="Calmodulin_bind_N"/>
</dbReference>
<protein>
    <recommendedName>
        <fullName evidence="8">Calmodulin binding protein-like N-terminal domain-containing protein</fullName>
    </recommendedName>
</protein>
<dbReference type="Pfam" id="PF07887">
    <property type="entry name" value="Calmodulin_bind"/>
    <property type="match status" value="1"/>
</dbReference>
<proteinExistence type="predicted"/>
<evidence type="ECO:0000256" key="5">
    <source>
        <dbReference type="ARBA" id="ARBA00023242"/>
    </source>
</evidence>
<keyword evidence="3" id="KW-0238">DNA-binding</keyword>
<dbReference type="GO" id="GO:0005634">
    <property type="term" value="C:nucleus"/>
    <property type="evidence" value="ECO:0007669"/>
    <property type="project" value="UniProtKB-SubCell"/>
</dbReference>
<keyword evidence="5" id="KW-0539">Nucleus</keyword>
<dbReference type="AlphaFoldDB" id="A0AAD5J6C3"/>
<dbReference type="GO" id="GO:0003700">
    <property type="term" value="F:DNA-binding transcription factor activity"/>
    <property type="evidence" value="ECO:0007669"/>
    <property type="project" value="TreeGrafter"/>
</dbReference>
<evidence type="ECO:0000256" key="1">
    <source>
        <dbReference type="ARBA" id="ARBA00004123"/>
    </source>
</evidence>
<dbReference type="EMBL" id="JAJSOW010000100">
    <property type="protein sequence ID" value="KAI9186172.1"/>
    <property type="molecule type" value="Genomic_DNA"/>
</dbReference>
<feature type="region of interest" description="Disordered" evidence="7">
    <location>
        <begin position="394"/>
        <end position="436"/>
    </location>
</feature>
<organism evidence="9 10">
    <name type="scientific">Acer negundo</name>
    <name type="common">Box elder</name>
    <dbReference type="NCBI Taxonomy" id="4023"/>
    <lineage>
        <taxon>Eukaryota</taxon>
        <taxon>Viridiplantae</taxon>
        <taxon>Streptophyta</taxon>
        <taxon>Embryophyta</taxon>
        <taxon>Tracheophyta</taxon>
        <taxon>Spermatophyta</taxon>
        <taxon>Magnoliopsida</taxon>
        <taxon>eudicotyledons</taxon>
        <taxon>Gunneridae</taxon>
        <taxon>Pentapetalae</taxon>
        <taxon>rosids</taxon>
        <taxon>malvids</taxon>
        <taxon>Sapindales</taxon>
        <taxon>Sapindaceae</taxon>
        <taxon>Hippocastanoideae</taxon>
        <taxon>Acereae</taxon>
        <taxon>Acer</taxon>
    </lineage>
</organism>
<evidence type="ECO:0000256" key="3">
    <source>
        <dbReference type="ARBA" id="ARBA00023125"/>
    </source>
</evidence>
<gene>
    <name evidence="9" type="ORF">LWI28_014365</name>
</gene>
<accession>A0AAD5J6C3</accession>
<keyword evidence="4" id="KW-0804">Transcription</keyword>
<dbReference type="PANTHER" id="PTHR31713:SF43">
    <property type="entry name" value="CALMODULIN-BINDING PROTEIN 60 G"/>
    <property type="match status" value="1"/>
</dbReference>
<dbReference type="InterPro" id="IPR003340">
    <property type="entry name" value="B3_DNA-bd"/>
</dbReference>
<dbReference type="GO" id="GO:0043565">
    <property type="term" value="F:sequence-specific DNA binding"/>
    <property type="evidence" value="ECO:0007669"/>
    <property type="project" value="TreeGrafter"/>
</dbReference>
<dbReference type="InterPro" id="IPR015300">
    <property type="entry name" value="DNA-bd_pseudobarrel_sf"/>
</dbReference>